<dbReference type="InterPro" id="IPR009057">
    <property type="entry name" value="Homeodomain-like_sf"/>
</dbReference>
<keyword evidence="7" id="KW-1185">Reference proteome</keyword>
<dbReference type="PANTHER" id="PTHR30055:SF149">
    <property type="entry name" value="TETR-FAMILY TRANSCRIPTIONAL REGULATOR"/>
    <property type="match status" value="1"/>
</dbReference>
<dbReference type="Pfam" id="PF16859">
    <property type="entry name" value="TetR_C_11"/>
    <property type="match status" value="1"/>
</dbReference>
<proteinExistence type="predicted"/>
<dbReference type="Gene3D" id="1.10.357.10">
    <property type="entry name" value="Tetracycline Repressor, domain 2"/>
    <property type="match status" value="1"/>
</dbReference>
<dbReference type="Gene3D" id="1.10.10.60">
    <property type="entry name" value="Homeodomain-like"/>
    <property type="match status" value="1"/>
</dbReference>
<evidence type="ECO:0000256" key="4">
    <source>
        <dbReference type="PROSITE-ProRule" id="PRU00335"/>
    </source>
</evidence>
<reference evidence="6 7" key="1">
    <citation type="journal article" date="2019" name="Int. J. Syst. Evol. Microbiol.">
        <title>The Global Catalogue of Microorganisms (GCM) 10K type strain sequencing project: providing services to taxonomists for standard genome sequencing and annotation.</title>
        <authorList>
            <consortium name="The Broad Institute Genomics Platform"/>
            <consortium name="The Broad Institute Genome Sequencing Center for Infectious Disease"/>
            <person name="Wu L."/>
            <person name="Ma J."/>
        </authorList>
    </citation>
    <scope>NUCLEOTIDE SEQUENCE [LARGE SCALE GENOMIC DNA]</scope>
    <source>
        <strain evidence="6 7">JCM 13002</strain>
    </source>
</reference>
<name>A0ABN1TXG5_9ACTN</name>
<dbReference type="SUPFAM" id="SSF48498">
    <property type="entry name" value="Tetracyclin repressor-like, C-terminal domain"/>
    <property type="match status" value="1"/>
</dbReference>
<dbReference type="InterPro" id="IPR036271">
    <property type="entry name" value="Tet_transcr_reg_TetR-rel_C_sf"/>
</dbReference>
<dbReference type="Pfam" id="PF00440">
    <property type="entry name" value="TetR_N"/>
    <property type="match status" value="1"/>
</dbReference>
<keyword evidence="2 4" id="KW-0238">DNA-binding</keyword>
<dbReference type="InterPro" id="IPR001647">
    <property type="entry name" value="HTH_TetR"/>
</dbReference>
<keyword evidence="1" id="KW-0805">Transcription regulation</keyword>
<evidence type="ECO:0000256" key="2">
    <source>
        <dbReference type="ARBA" id="ARBA00023125"/>
    </source>
</evidence>
<evidence type="ECO:0000313" key="7">
    <source>
        <dbReference type="Proteomes" id="UP001499987"/>
    </source>
</evidence>
<dbReference type="Proteomes" id="UP001499987">
    <property type="component" value="Unassembled WGS sequence"/>
</dbReference>
<comment type="caution">
    <text evidence="6">The sequence shown here is derived from an EMBL/GenBank/DDBJ whole genome shotgun (WGS) entry which is preliminary data.</text>
</comment>
<dbReference type="SUPFAM" id="SSF46689">
    <property type="entry name" value="Homeodomain-like"/>
    <property type="match status" value="1"/>
</dbReference>
<dbReference type="PROSITE" id="PS50977">
    <property type="entry name" value="HTH_TETR_2"/>
    <property type="match status" value="1"/>
</dbReference>
<gene>
    <name evidence="6" type="ORF">GCM10009663_56750</name>
</gene>
<evidence type="ECO:0000313" key="6">
    <source>
        <dbReference type="EMBL" id="GAA1107487.1"/>
    </source>
</evidence>
<sequence length="197" mass="21487">MAPDAEPKARRSRLTEERERELYEAVIELLREAGYDALTMDAIAARTHSSKATLYRQWNGKPELVAAALRSCRPITAADVDTGTLRGDLRELLRLRCATSLRDASLMRALGQAMHKDPDLLRAFRTLVVEPETAALAAMLDRGVRRGELAADCPAAPFVPHMVLGALAARPLLEGAEADAEYLARYVDAVVLPALGL</sequence>
<feature type="DNA-binding region" description="H-T-H motif" evidence="4">
    <location>
        <begin position="39"/>
        <end position="58"/>
    </location>
</feature>
<keyword evidence="3" id="KW-0804">Transcription</keyword>
<evidence type="ECO:0000256" key="3">
    <source>
        <dbReference type="ARBA" id="ARBA00023163"/>
    </source>
</evidence>
<dbReference type="InterPro" id="IPR011075">
    <property type="entry name" value="TetR_C"/>
</dbReference>
<evidence type="ECO:0000256" key="1">
    <source>
        <dbReference type="ARBA" id="ARBA00023015"/>
    </source>
</evidence>
<accession>A0ABN1TXG5</accession>
<feature type="domain" description="HTH tetR-type" evidence="5">
    <location>
        <begin position="16"/>
        <end position="76"/>
    </location>
</feature>
<dbReference type="RefSeq" id="WP_344626542.1">
    <property type="nucleotide sequence ID" value="NZ_BAAALD010000070.1"/>
</dbReference>
<organism evidence="6 7">
    <name type="scientific">Kitasatospora arboriphila</name>
    <dbReference type="NCBI Taxonomy" id="258052"/>
    <lineage>
        <taxon>Bacteria</taxon>
        <taxon>Bacillati</taxon>
        <taxon>Actinomycetota</taxon>
        <taxon>Actinomycetes</taxon>
        <taxon>Kitasatosporales</taxon>
        <taxon>Streptomycetaceae</taxon>
        <taxon>Kitasatospora</taxon>
    </lineage>
</organism>
<dbReference type="InterPro" id="IPR050109">
    <property type="entry name" value="HTH-type_TetR-like_transc_reg"/>
</dbReference>
<evidence type="ECO:0000259" key="5">
    <source>
        <dbReference type="PROSITE" id="PS50977"/>
    </source>
</evidence>
<dbReference type="EMBL" id="BAAALD010000070">
    <property type="protein sequence ID" value="GAA1107487.1"/>
    <property type="molecule type" value="Genomic_DNA"/>
</dbReference>
<dbReference type="PANTHER" id="PTHR30055">
    <property type="entry name" value="HTH-TYPE TRANSCRIPTIONAL REGULATOR RUTR"/>
    <property type="match status" value="1"/>
</dbReference>
<protein>
    <submittedName>
        <fullName evidence="6">TetR/AcrR family transcriptional regulator</fullName>
    </submittedName>
</protein>